<proteinExistence type="inferred from homology"/>
<gene>
    <name evidence="7" type="ORF">WJX73_003565</name>
</gene>
<dbReference type="InterPro" id="IPR007239">
    <property type="entry name" value="Atg5"/>
</dbReference>
<protein>
    <recommendedName>
        <fullName evidence="9">Autophagy protein 5</fullName>
    </recommendedName>
</protein>
<dbReference type="InterPro" id="IPR042526">
    <property type="entry name" value="Atg5_HR"/>
</dbReference>
<dbReference type="GO" id="GO:0006995">
    <property type="term" value="P:cellular response to nitrogen starvation"/>
    <property type="evidence" value="ECO:0007669"/>
    <property type="project" value="TreeGrafter"/>
</dbReference>
<comment type="similarity">
    <text evidence="1">Belongs to the ATG5 family.</text>
</comment>
<feature type="domain" description="Autophagy protein ATG5 UblA" evidence="6">
    <location>
        <begin position="13"/>
        <end position="105"/>
    </location>
</feature>
<dbReference type="InterPro" id="IPR048939">
    <property type="entry name" value="ATG5_UblA"/>
</dbReference>
<dbReference type="GO" id="GO:0034727">
    <property type="term" value="P:piecemeal microautophagy of the nucleus"/>
    <property type="evidence" value="ECO:0007669"/>
    <property type="project" value="TreeGrafter"/>
</dbReference>
<evidence type="ECO:0000259" key="6">
    <source>
        <dbReference type="Pfam" id="PF20638"/>
    </source>
</evidence>
<evidence type="ECO:0000256" key="4">
    <source>
        <dbReference type="ARBA" id="ARBA00023006"/>
    </source>
</evidence>
<dbReference type="GO" id="GO:0000422">
    <property type="term" value="P:autophagy of mitochondrion"/>
    <property type="evidence" value="ECO:0007669"/>
    <property type="project" value="TreeGrafter"/>
</dbReference>
<reference evidence="7 8" key="1">
    <citation type="journal article" date="2024" name="Nat. Commun.">
        <title>Phylogenomics reveals the evolutionary origins of lichenization in chlorophyte algae.</title>
        <authorList>
            <person name="Puginier C."/>
            <person name="Libourel C."/>
            <person name="Otte J."/>
            <person name="Skaloud P."/>
            <person name="Haon M."/>
            <person name="Grisel S."/>
            <person name="Petersen M."/>
            <person name="Berrin J.G."/>
            <person name="Delaux P.M."/>
            <person name="Dal Grande F."/>
            <person name="Keller J."/>
        </authorList>
    </citation>
    <scope>NUCLEOTIDE SEQUENCE [LARGE SCALE GENOMIC DNA]</scope>
    <source>
        <strain evidence="7 8">SAG 2036</strain>
    </source>
</reference>
<accession>A0AAW1PLB3</accession>
<keyword evidence="8" id="KW-1185">Reference proteome</keyword>
<sequence length="201" mass="22604">MSACLDKQLHSLVCIRLDLAQNEVVVGADNAPPPIYIQAPRSTYLPTLAEEAFKSFQHAMLASTTAAQPWFEHRHLPLKWHHPLGVLYDLHSRLGDTIWELTVHFRDFPERLLLQYSESSMEANFFMSLKEAAFVCLRSSSVVQNLGASAHTSLWTALLQWNTDKLTAVTSDRLADIRPKRDRDLIPLRLLLTGGTLGNTG</sequence>
<evidence type="ECO:0000256" key="2">
    <source>
        <dbReference type="ARBA" id="ARBA00022499"/>
    </source>
</evidence>
<dbReference type="GO" id="GO:0019776">
    <property type="term" value="F:Atg8-family ligase activity"/>
    <property type="evidence" value="ECO:0007669"/>
    <property type="project" value="TreeGrafter"/>
</dbReference>
<dbReference type="PANTHER" id="PTHR13040">
    <property type="entry name" value="AUTOPHAGY PROTEIN 5"/>
    <property type="match status" value="1"/>
</dbReference>
<evidence type="ECO:0000313" key="7">
    <source>
        <dbReference type="EMBL" id="KAK9809413.1"/>
    </source>
</evidence>
<dbReference type="GO" id="GO:0034274">
    <property type="term" value="C:Atg12-Atg5-Atg16 complex"/>
    <property type="evidence" value="ECO:0007669"/>
    <property type="project" value="TreeGrafter"/>
</dbReference>
<dbReference type="GO" id="GO:0044233">
    <property type="term" value="C:mitochondria-associated endoplasmic reticulum membrane contact site"/>
    <property type="evidence" value="ECO:0007669"/>
    <property type="project" value="TreeGrafter"/>
</dbReference>
<dbReference type="Proteomes" id="UP001465755">
    <property type="component" value="Unassembled WGS sequence"/>
</dbReference>
<dbReference type="Pfam" id="PF20637">
    <property type="entry name" value="ATG5_HBR"/>
    <property type="match status" value="1"/>
</dbReference>
<evidence type="ECO:0000313" key="8">
    <source>
        <dbReference type="Proteomes" id="UP001465755"/>
    </source>
</evidence>
<dbReference type="PANTHER" id="PTHR13040:SF2">
    <property type="entry name" value="AUTOPHAGY PROTEIN 5"/>
    <property type="match status" value="1"/>
</dbReference>
<keyword evidence="3" id="KW-0832">Ubl conjugation</keyword>
<dbReference type="InterPro" id="IPR048940">
    <property type="entry name" value="ATG5_HBR"/>
</dbReference>
<dbReference type="GO" id="GO:0005776">
    <property type="term" value="C:autophagosome"/>
    <property type="evidence" value="ECO:0007669"/>
    <property type="project" value="TreeGrafter"/>
</dbReference>
<dbReference type="AlphaFoldDB" id="A0AAW1PLB3"/>
<dbReference type="Gene3D" id="1.10.246.190">
    <property type="entry name" value="Autophagy protein Apg5, helix rich domain"/>
    <property type="match status" value="1"/>
</dbReference>
<evidence type="ECO:0000256" key="3">
    <source>
        <dbReference type="ARBA" id="ARBA00022843"/>
    </source>
</evidence>
<feature type="domain" description="Autophagy protein ATG5 alpha-helical bundle region" evidence="5">
    <location>
        <begin position="119"/>
        <end position="166"/>
    </location>
</feature>
<keyword evidence="2" id="KW-1017">Isopeptide bond</keyword>
<dbReference type="InterPro" id="IPR042527">
    <property type="entry name" value="Atg5_UblA_dom_sf"/>
</dbReference>
<name>A0AAW1PLB3_9CHLO</name>
<dbReference type="Gene3D" id="3.10.20.620">
    <property type="match status" value="1"/>
</dbReference>
<evidence type="ECO:0008006" key="9">
    <source>
        <dbReference type="Google" id="ProtNLM"/>
    </source>
</evidence>
<dbReference type="GO" id="GO:0034045">
    <property type="term" value="C:phagophore assembly site membrane"/>
    <property type="evidence" value="ECO:0007669"/>
    <property type="project" value="TreeGrafter"/>
</dbReference>
<dbReference type="Pfam" id="PF20638">
    <property type="entry name" value="ATG5_UblA"/>
    <property type="match status" value="1"/>
</dbReference>
<comment type="caution">
    <text evidence="7">The sequence shown here is derived from an EMBL/GenBank/DDBJ whole genome shotgun (WGS) entry which is preliminary data.</text>
</comment>
<dbReference type="EMBL" id="JALJOQ010000020">
    <property type="protein sequence ID" value="KAK9809413.1"/>
    <property type="molecule type" value="Genomic_DNA"/>
</dbReference>
<evidence type="ECO:0000256" key="1">
    <source>
        <dbReference type="ARBA" id="ARBA00006910"/>
    </source>
</evidence>
<keyword evidence="4" id="KW-0072">Autophagy</keyword>
<evidence type="ECO:0000259" key="5">
    <source>
        <dbReference type="Pfam" id="PF20637"/>
    </source>
</evidence>
<organism evidence="7 8">
    <name type="scientific">Symbiochloris irregularis</name>
    <dbReference type="NCBI Taxonomy" id="706552"/>
    <lineage>
        <taxon>Eukaryota</taxon>
        <taxon>Viridiplantae</taxon>
        <taxon>Chlorophyta</taxon>
        <taxon>core chlorophytes</taxon>
        <taxon>Trebouxiophyceae</taxon>
        <taxon>Trebouxiales</taxon>
        <taxon>Trebouxiaceae</taxon>
        <taxon>Symbiochloris</taxon>
    </lineage>
</organism>
<dbReference type="GO" id="GO:0061908">
    <property type="term" value="C:phagophore"/>
    <property type="evidence" value="ECO:0007669"/>
    <property type="project" value="TreeGrafter"/>
</dbReference>